<keyword evidence="3" id="KW-0812">Transmembrane</keyword>
<evidence type="ECO:0000313" key="5">
    <source>
        <dbReference type="EMBL" id="CAC5380084.1"/>
    </source>
</evidence>
<dbReference type="FunFam" id="3.90.215.10:FF:000001">
    <property type="entry name" value="Tenascin isoform 1"/>
    <property type="match status" value="1"/>
</dbReference>
<keyword evidence="3" id="KW-0472">Membrane</keyword>
<dbReference type="PANTHER" id="PTHR19143">
    <property type="entry name" value="FIBRINOGEN/TENASCIN/ANGIOPOEITIN"/>
    <property type="match status" value="1"/>
</dbReference>
<dbReference type="GO" id="GO:0005615">
    <property type="term" value="C:extracellular space"/>
    <property type="evidence" value="ECO:0007669"/>
    <property type="project" value="TreeGrafter"/>
</dbReference>
<dbReference type="EMBL" id="CACVKT020002839">
    <property type="protein sequence ID" value="CAC5380084.1"/>
    <property type="molecule type" value="Genomic_DNA"/>
</dbReference>
<evidence type="ECO:0000256" key="1">
    <source>
        <dbReference type="ARBA" id="ARBA00023157"/>
    </source>
</evidence>
<feature type="region of interest" description="Disordered" evidence="2">
    <location>
        <begin position="1"/>
        <end position="20"/>
    </location>
</feature>
<sequence>MDNPLYRENQDSELEETNGNNTIESMTMFDRVFKKESFWTKYRSFLCAVGGLLVGCFITIGFCYLFFNLGKKQNDGNVQSSFGASKQDENRISRVIEDMNKTKEDLMVIHDMRKELINYLTDIKNTSLNELLILETSFDATIQLLNDIRQKSEQELSNMIETRKQMSELNTQLRNRSNAAHKSMIESRNQMSEFRTEMRNMNSNETRIIQQWRNESQIQYQEFRRKSQKDLKSFQKMRYDILKVLAATDMCVRNETFNMTEPTQPTEINYTLRDCLAWKQNGSLTDGVYSISPDDTTTLDVYCDMTTDGGGWVVFQRRFDGSENFFRGWQAYEDGFGDINGEFWIGNKYLHILTEVPTELRIDLMDWDNQKRYAKYSTFVIGDAESKYTLSVNRFSGDAGDGLNYHHGLKFSTFDQDNTQRRTTCAARNKGAWWYKACSHSSLNGEYLKTNGIADQNMGINWEKFKGDHYSLKSTSMMLRRKT</sequence>
<dbReference type="InterPro" id="IPR050373">
    <property type="entry name" value="Fibrinogen_C-term_domain"/>
</dbReference>
<keyword evidence="6" id="KW-1185">Reference proteome</keyword>
<accession>A0A6J8BB26</accession>
<dbReference type="Pfam" id="PF00147">
    <property type="entry name" value="Fibrinogen_C"/>
    <property type="match status" value="1"/>
</dbReference>
<dbReference type="CDD" id="cd00087">
    <property type="entry name" value="FReD"/>
    <property type="match status" value="1"/>
</dbReference>
<feature type="transmembrane region" description="Helical" evidence="3">
    <location>
        <begin position="45"/>
        <end position="67"/>
    </location>
</feature>
<evidence type="ECO:0000256" key="3">
    <source>
        <dbReference type="SAM" id="Phobius"/>
    </source>
</evidence>
<dbReference type="PANTHER" id="PTHR19143:SF458">
    <property type="entry name" value="FIBRINOGEN C-TERMINAL DOMAIN-CONTAINING PROTEIN-RELATED"/>
    <property type="match status" value="1"/>
</dbReference>
<dbReference type="InterPro" id="IPR014716">
    <property type="entry name" value="Fibrinogen_a/b/g_C_1"/>
</dbReference>
<evidence type="ECO:0000313" key="6">
    <source>
        <dbReference type="Proteomes" id="UP000507470"/>
    </source>
</evidence>
<dbReference type="InterPro" id="IPR020837">
    <property type="entry name" value="Fibrinogen_CS"/>
</dbReference>
<reference evidence="5 6" key="1">
    <citation type="submission" date="2020-06" db="EMBL/GenBank/DDBJ databases">
        <authorList>
            <person name="Li R."/>
            <person name="Bekaert M."/>
        </authorList>
    </citation>
    <scope>NUCLEOTIDE SEQUENCE [LARGE SCALE GENOMIC DNA]</scope>
    <source>
        <strain evidence="6">wild</strain>
    </source>
</reference>
<organism evidence="5 6">
    <name type="scientific">Mytilus coruscus</name>
    <name type="common">Sea mussel</name>
    <dbReference type="NCBI Taxonomy" id="42192"/>
    <lineage>
        <taxon>Eukaryota</taxon>
        <taxon>Metazoa</taxon>
        <taxon>Spiralia</taxon>
        <taxon>Lophotrochozoa</taxon>
        <taxon>Mollusca</taxon>
        <taxon>Bivalvia</taxon>
        <taxon>Autobranchia</taxon>
        <taxon>Pteriomorphia</taxon>
        <taxon>Mytilida</taxon>
        <taxon>Mytiloidea</taxon>
        <taxon>Mytilidae</taxon>
        <taxon>Mytilinae</taxon>
        <taxon>Mytilus</taxon>
    </lineage>
</organism>
<dbReference type="InterPro" id="IPR002181">
    <property type="entry name" value="Fibrinogen_a/b/g_C_dom"/>
</dbReference>
<dbReference type="OrthoDB" id="6059314at2759"/>
<keyword evidence="3" id="KW-1133">Transmembrane helix</keyword>
<dbReference type="PROSITE" id="PS00514">
    <property type="entry name" value="FIBRINOGEN_C_1"/>
    <property type="match status" value="1"/>
</dbReference>
<dbReference type="AlphaFoldDB" id="A0A6J8BB26"/>
<feature type="domain" description="Fibrinogen C-terminal" evidence="4">
    <location>
        <begin position="266"/>
        <end position="483"/>
    </location>
</feature>
<dbReference type="Gene3D" id="3.90.215.10">
    <property type="entry name" value="Gamma Fibrinogen, chain A, domain 1"/>
    <property type="match status" value="1"/>
</dbReference>
<dbReference type="SMART" id="SM00186">
    <property type="entry name" value="FBG"/>
    <property type="match status" value="1"/>
</dbReference>
<name>A0A6J8BB26_MYTCO</name>
<dbReference type="NCBIfam" id="NF040941">
    <property type="entry name" value="GGGWT_bact"/>
    <property type="match status" value="1"/>
</dbReference>
<dbReference type="Proteomes" id="UP000507470">
    <property type="component" value="Unassembled WGS sequence"/>
</dbReference>
<dbReference type="InterPro" id="IPR036056">
    <property type="entry name" value="Fibrinogen-like_C"/>
</dbReference>
<proteinExistence type="predicted"/>
<keyword evidence="1" id="KW-1015">Disulfide bond</keyword>
<evidence type="ECO:0000256" key="2">
    <source>
        <dbReference type="SAM" id="MobiDB-lite"/>
    </source>
</evidence>
<dbReference type="PROSITE" id="PS51406">
    <property type="entry name" value="FIBRINOGEN_C_2"/>
    <property type="match status" value="1"/>
</dbReference>
<dbReference type="SUPFAM" id="SSF56496">
    <property type="entry name" value="Fibrinogen C-terminal domain-like"/>
    <property type="match status" value="1"/>
</dbReference>
<evidence type="ECO:0000259" key="4">
    <source>
        <dbReference type="PROSITE" id="PS51406"/>
    </source>
</evidence>
<protein>
    <recommendedName>
        <fullName evidence="4">Fibrinogen C-terminal domain-containing protein</fullName>
    </recommendedName>
</protein>
<gene>
    <name evidence="5" type="ORF">MCOR_16076</name>
</gene>